<evidence type="ECO:0000259" key="2">
    <source>
        <dbReference type="Pfam" id="PF11883"/>
    </source>
</evidence>
<dbReference type="PANTHER" id="PTHR27006">
    <property type="entry name" value="PROMASTIGOTE SURFACE ANTIGEN PROTEIN PSA"/>
    <property type="match status" value="1"/>
</dbReference>
<feature type="compositionally biased region" description="Polar residues" evidence="1">
    <location>
        <begin position="60"/>
        <end position="72"/>
    </location>
</feature>
<name>A0AAV5MRU5_9ROSI</name>
<reference evidence="3 4" key="1">
    <citation type="journal article" date="2021" name="Commun. Biol.">
        <title>The genome of Shorea leprosula (Dipterocarpaceae) highlights the ecological relevance of drought in aseasonal tropical rainforests.</title>
        <authorList>
            <person name="Ng K.K.S."/>
            <person name="Kobayashi M.J."/>
            <person name="Fawcett J.A."/>
            <person name="Hatakeyama M."/>
            <person name="Paape T."/>
            <person name="Ng C.H."/>
            <person name="Ang C.C."/>
            <person name="Tnah L.H."/>
            <person name="Lee C.T."/>
            <person name="Nishiyama T."/>
            <person name="Sese J."/>
            <person name="O'Brien M.J."/>
            <person name="Copetti D."/>
            <person name="Mohd Noor M.I."/>
            <person name="Ong R.C."/>
            <person name="Putra M."/>
            <person name="Sireger I.Z."/>
            <person name="Indrioko S."/>
            <person name="Kosugi Y."/>
            <person name="Izuno A."/>
            <person name="Isagi Y."/>
            <person name="Lee S.L."/>
            <person name="Shimizu K.K."/>
        </authorList>
    </citation>
    <scope>NUCLEOTIDE SEQUENCE [LARGE SCALE GENOMIC DNA]</scope>
    <source>
        <strain evidence="3">214</strain>
    </source>
</reference>
<accession>A0AAV5MRU5</accession>
<dbReference type="EMBL" id="BPVZ01000818">
    <property type="protein sequence ID" value="GKV52706.1"/>
    <property type="molecule type" value="Genomic_DNA"/>
</dbReference>
<feature type="domain" description="S-locus receptor kinase C-terminal" evidence="2">
    <location>
        <begin position="46"/>
        <end position="90"/>
    </location>
</feature>
<organism evidence="3 4">
    <name type="scientific">Rubroshorea leprosula</name>
    <dbReference type="NCBI Taxonomy" id="152421"/>
    <lineage>
        <taxon>Eukaryota</taxon>
        <taxon>Viridiplantae</taxon>
        <taxon>Streptophyta</taxon>
        <taxon>Embryophyta</taxon>
        <taxon>Tracheophyta</taxon>
        <taxon>Spermatophyta</taxon>
        <taxon>Magnoliopsida</taxon>
        <taxon>eudicotyledons</taxon>
        <taxon>Gunneridae</taxon>
        <taxon>Pentapetalae</taxon>
        <taxon>rosids</taxon>
        <taxon>malvids</taxon>
        <taxon>Malvales</taxon>
        <taxon>Dipterocarpaceae</taxon>
        <taxon>Rubroshorea</taxon>
    </lineage>
</organism>
<dbReference type="Proteomes" id="UP001054252">
    <property type="component" value="Unassembled WGS sequence"/>
</dbReference>
<comment type="caution">
    <text evidence="3">The sequence shown here is derived from an EMBL/GenBank/DDBJ whole genome shotgun (WGS) entry which is preliminary data.</text>
</comment>
<feature type="region of interest" description="Disordered" evidence="1">
    <location>
        <begin position="51"/>
        <end position="72"/>
    </location>
</feature>
<gene>
    <name evidence="3" type="ORF">SLEP1_g59277</name>
</gene>
<proteinExistence type="predicted"/>
<dbReference type="GO" id="GO:0004674">
    <property type="term" value="F:protein serine/threonine kinase activity"/>
    <property type="evidence" value="ECO:0007669"/>
    <property type="project" value="InterPro"/>
</dbReference>
<dbReference type="AlphaFoldDB" id="A0AAV5MRU5"/>
<evidence type="ECO:0000313" key="3">
    <source>
        <dbReference type="EMBL" id="GKV52706.1"/>
    </source>
</evidence>
<dbReference type="Pfam" id="PF11883">
    <property type="entry name" value="DUF3403"/>
    <property type="match status" value="1"/>
</dbReference>
<evidence type="ECO:0000313" key="4">
    <source>
        <dbReference type="Proteomes" id="UP001054252"/>
    </source>
</evidence>
<protein>
    <recommendedName>
        <fullName evidence="2">S-locus receptor kinase C-terminal domain-containing protein</fullName>
    </recommendedName>
</protein>
<dbReference type="PANTHER" id="PTHR27006:SF586">
    <property type="entry name" value="CYSTEINE-RICH RECEPTOR-LIKE PROTEIN KINASE 10"/>
    <property type="match status" value="1"/>
</dbReference>
<evidence type="ECO:0000256" key="1">
    <source>
        <dbReference type="SAM" id="MobiDB-lite"/>
    </source>
</evidence>
<dbReference type="InterPro" id="IPR021820">
    <property type="entry name" value="S-locus_recpt_kinase_C"/>
</dbReference>
<keyword evidence="4" id="KW-1185">Reference proteome</keyword>
<sequence length="90" mass="9822">MDPGLRDVSSDDQQLIYIQIGLLCVQECATDRPTMTDVGLMLQNKERANLQSPKEPAFSNVRSVGNSDTSLGSCEKCSVNEVTVSVMEAR</sequence>